<dbReference type="Pfam" id="PF12854">
    <property type="entry name" value="PPR_1"/>
    <property type="match status" value="1"/>
</dbReference>
<dbReference type="Pfam" id="PF13041">
    <property type="entry name" value="PPR_2"/>
    <property type="match status" value="2"/>
</dbReference>
<evidence type="ECO:0000313" key="5">
    <source>
        <dbReference type="EMBL" id="PAN48206.1"/>
    </source>
</evidence>
<dbReference type="InterPro" id="IPR002885">
    <property type="entry name" value="PPR_rpt"/>
</dbReference>
<dbReference type="PANTHER" id="PTHR47942:SF16">
    <property type="entry name" value="PENTATRICOPEPTIDE REPEAT DOMAIN CONTAINING PROTEIN-RELATED"/>
    <property type="match status" value="1"/>
</dbReference>
<gene>
    <name evidence="5" type="ORF">PAHAL_9G367700</name>
</gene>
<protein>
    <recommendedName>
        <fullName evidence="6">Pentacotripeptide-repeat region of PRORP domain-containing protein</fullName>
    </recommendedName>
</protein>
<dbReference type="AlphaFoldDB" id="A0A2S3IN96"/>
<dbReference type="Gramene" id="PAN48206">
    <property type="protein sequence ID" value="PAN48206"/>
    <property type="gene ID" value="PAHAL_9G367700"/>
</dbReference>
<evidence type="ECO:0000256" key="2">
    <source>
        <dbReference type="ARBA" id="ARBA00022946"/>
    </source>
</evidence>
<dbReference type="NCBIfam" id="TIGR00756">
    <property type="entry name" value="PPR"/>
    <property type="match status" value="4"/>
</dbReference>
<name>A0A2S3IN96_9POAL</name>
<evidence type="ECO:0008006" key="6">
    <source>
        <dbReference type="Google" id="ProtNLM"/>
    </source>
</evidence>
<sequence length="485" mass="53758">MLPAALAAAFFASKPRPQRPPQLLTPQLIDSRLPLPLRRPRSLFLPLVRPPPRLLPPVLLLRPPPTRHRHPPRHRPRASPRAPVPRLPHQAPDFPSPAQALLARGPLHCRCGGIRSNVSLGIPSQCLRLERRPRHPSQGRPISKRICAMRTRRPINLSYAIVLTHRGRAGNSEMLQQGFQPSAASLTAVFACCNKAGTMSELLQLLSFALVSGCKPTTAMWTCLIAHLCREGRLEEASSVLAKRRLLEQAFSFCVHLHATCQRILASWLILRSDISFDYLVACNSVLSALCKSGFPSEAIQFYIDKIDSRIKPDSYTYVGLLDSLCQSGRVYHAIDVYRILSGLARQGRSFLALRTLREAIHANYALDSVCYTIVLHGLFRAHMVEEACGLFEQRKQSGIAPNTSTYYNVMFRGLCRTKDLHAVKQYITEMEHADVEMDSISSNAVAVLIKSPRVGSAAAIIGYMLNLGMKSSTKTCSLLAQSIG</sequence>
<organism evidence="5">
    <name type="scientific">Panicum hallii</name>
    <dbReference type="NCBI Taxonomy" id="206008"/>
    <lineage>
        <taxon>Eukaryota</taxon>
        <taxon>Viridiplantae</taxon>
        <taxon>Streptophyta</taxon>
        <taxon>Embryophyta</taxon>
        <taxon>Tracheophyta</taxon>
        <taxon>Spermatophyta</taxon>
        <taxon>Magnoliopsida</taxon>
        <taxon>Liliopsida</taxon>
        <taxon>Poales</taxon>
        <taxon>Poaceae</taxon>
        <taxon>PACMAD clade</taxon>
        <taxon>Panicoideae</taxon>
        <taxon>Panicodae</taxon>
        <taxon>Paniceae</taxon>
        <taxon>Panicinae</taxon>
        <taxon>Panicum</taxon>
        <taxon>Panicum sect. Panicum</taxon>
    </lineage>
</organism>
<dbReference type="PROSITE" id="PS51375">
    <property type="entry name" value="PPR"/>
    <property type="match status" value="2"/>
</dbReference>
<dbReference type="Proteomes" id="UP000243499">
    <property type="component" value="Chromosome 9"/>
</dbReference>
<dbReference type="Pfam" id="PF01535">
    <property type="entry name" value="PPR"/>
    <property type="match status" value="1"/>
</dbReference>
<accession>A0A2S3IN96</accession>
<keyword evidence="1" id="KW-0677">Repeat</keyword>
<dbReference type="Gene3D" id="1.25.40.10">
    <property type="entry name" value="Tetratricopeptide repeat domain"/>
    <property type="match status" value="4"/>
</dbReference>
<feature type="repeat" description="PPR" evidence="3">
    <location>
        <begin position="279"/>
        <end position="313"/>
    </location>
</feature>
<proteinExistence type="predicted"/>
<evidence type="ECO:0000256" key="3">
    <source>
        <dbReference type="PROSITE-ProRule" id="PRU00708"/>
    </source>
</evidence>
<reference evidence="5" key="1">
    <citation type="submission" date="2018-04" db="EMBL/GenBank/DDBJ databases">
        <title>WGS assembly of Panicum hallii.</title>
        <authorList>
            <person name="Lovell J."/>
            <person name="Jenkins J."/>
            <person name="Lowry D."/>
            <person name="Mamidi S."/>
            <person name="Sreedasyam A."/>
            <person name="Weng X."/>
            <person name="Barry K."/>
            <person name="Bonette J."/>
            <person name="Campitelli B."/>
            <person name="Daum C."/>
            <person name="Gordon S."/>
            <person name="Gould B."/>
            <person name="Lipzen A."/>
            <person name="Macqueen A."/>
            <person name="Palacio-Mejia J."/>
            <person name="Plott C."/>
            <person name="Shakirov E."/>
            <person name="Shu S."/>
            <person name="Yoshinaga Y."/>
            <person name="Zane M."/>
            <person name="Rokhsar D."/>
            <person name="Grimwood J."/>
            <person name="Schmutz J."/>
            <person name="Juenger T."/>
        </authorList>
    </citation>
    <scope>NUCLEOTIDE SEQUENCE [LARGE SCALE GENOMIC DNA]</scope>
    <source>
        <strain evidence="5">FIL2</strain>
    </source>
</reference>
<dbReference type="InterPro" id="IPR051222">
    <property type="entry name" value="PPR/CCM1_RNA-binding"/>
</dbReference>
<evidence type="ECO:0000256" key="1">
    <source>
        <dbReference type="ARBA" id="ARBA00022737"/>
    </source>
</evidence>
<evidence type="ECO:0000256" key="4">
    <source>
        <dbReference type="SAM" id="MobiDB-lite"/>
    </source>
</evidence>
<feature type="compositionally biased region" description="Basic residues" evidence="4">
    <location>
        <begin position="65"/>
        <end position="78"/>
    </location>
</feature>
<dbReference type="EMBL" id="CM008054">
    <property type="protein sequence ID" value="PAN48206.1"/>
    <property type="molecule type" value="Genomic_DNA"/>
</dbReference>
<dbReference type="InterPro" id="IPR011990">
    <property type="entry name" value="TPR-like_helical_dom_sf"/>
</dbReference>
<feature type="repeat" description="PPR" evidence="3">
    <location>
        <begin position="368"/>
        <end position="402"/>
    </location>
</feature>
<keyword evidence="2" id="KW-0809">Transit peptide</keyword>
<dbReference type="PANTHER" id="PTHR47942">
    <property type="entry name" value="TETRATRICOPEPTIDE REPEAT (TPR)-LIKE SUPERFAMILY PROTEIN-RELATED"/>
    <property type="match status" value="1"/>
</dbReference>
<feature type="region of interest" description="Disordered" evidence="4">
    <location>
        <begin position="58"/>
        <end position="89"/>
    </location>
</feature>